<dbReference type="InterPro" id="IPR028098">
    <property type="entry name" value="Glyco_trans_4-like_N"/>
</dbReference>
<proteinExistence type="predicted"/>
<evidence type="ECO:0000313" key="6">
    <source>
        <dbReference type="Proteomes" id="UP000424462"/>
    </source>
</evidence>
<dbReference type="Pfam" id="PF00534">
    <property type="entry name" value="Glycos_transf_1"/>
    <property type="match status" value="1"/>
</dbReference>
<evidence type="ECO:0000259" key="3">
    <source>
        <dbReference type="Pfam" id="PF00534"/>
    </source>
</evidence>
<keyword evidence="6" id="KW-1185">Reference proteome</keyword>
<dbReference type="PANTHER" id="PTHR45947:SF3">
    <property type="entry name" value="SULFOQUINOVOSYL TRANSFERASE SQD2"/>
    <property type="match status" value="1"/>
</dbReference>
<dbReference type="CDD" id="cd03794">
    <property type="entry name" value="GT4_WbuB-like"/>
    <property type="match status" value="1"/>
</dbReference>
<evidence type="ECO:0000256" key="2">
    <source>
        <dbReference type="ARBA" id="ARBA00022679"/>
    </source>
</evidence>
<protein>
    <submittedName>
        <fullName evidence="5">Putative glycosyl transferase</fullName>
    </submittedName>
</protein>
<dbReference type="GO" id="GO:0016758">
    <property type="term" value="F:hexosyltransferase activity"/>
    <property type="evidence" value="ECO:0007669"/>
    <property type="project" value="TreeGrafter"/>
</dbReference>
<evidence type="ECO:0000256" key="1">
    <source>
        <dbReference type="ARBA" id="ARBA00022676"/>
    </source>
</evidence>
<dbReference type="Gene3D" id="3.40.50.2000">
    <property type="entry name" value="Glycogen Phosphorylase B"/>
    <property type="match status" value="2"/>
</dbReference>
<sequence length="430" mass="47440">MKILVLSQYWHPENGVPQRRWTWLSKILSDAGHEVTVIAPPPHYLRNLSLREWWKERKFSSHREPGRGQSGELIIRSGFVPSGSSLTQKAINQSTVALGSLWVVLKRPGVLKGYRPDLIIGTVPALPTALTTWLSAWILCSPYVIDLRDNWPELLDQAREWNKGTGQRSLREKLLSRGPLQAASTATRFTMHRVLAGAAGIVVTSGHLRRDLLEGQPANSEREVITVRNVFPPETDYVASGKDEGSADSLNVLYAGTLGRAQNLANALEAAYLAEQQGLHVHLRFVGAGATKKALVERAKELGVEASFESRRPADALEGHYEWADTALVHLTDWEPLGSAVPSKTYELMAAGLHISGVINGETAELIREHQAGDIVEAEDPQALADLWVTLAKDRSRLRITGTGQAWVAEQREHVVPPRLLGLVERTARP</sequence>
<keyword evidence="2 5" id="KW-0808">Transferase</keyword>
<dbReference type="EMBL" id="CP046455">
    <property type="protein sequence ID" value="QGU08468.1"/>
    <property type="molecule type" value="Genomic_DNA"/>
</dbReference>
<dbReference type="KEGG" id="cok:COCCU_12845"/>
<keyword evidence="1" id="KW-0328">Glycosyltransferase</keyword>
<dbReference type="InterPro" id="IPR001296">
    <property type="entry name" value="Glyco_trans_1"/>
</dbReference>
<dbReference type="RefSeq" id="WP_156232036.1">
    <property type="nucleotide sequence ID" value="NZ_CP046455.1"/>
</dbReference>
<gene>
    <name evidence="5" type="ORF">COCCU_12845</name>
</gene>
<accession>A0A6B8WQD4</accession>
<evidence type="ECO:0000313" key="5">
    <source>
        <dbReference type="EMBL" id="QGU08468.1"/>
    </source>
</evidence>
<organism evidence="5 6">
    <name type="scientific">Corynebacterium occultum</name>
    <dbReference type="NCBI Taxonomy" id="2675219"/>
    <lineage>
        <taxon>Bacteria</taxon>
        <taxon>Bacillati</taxon>
        <taxon>Actinomycetota</taxon>
        <taxon>Actinomycetes</taxon>
        <taxon>Mycobacteriales</taxon>
        <taxon>Corynebacteriaceae</taxon>
        <taxon>Corynebacterium</taxon>
    </lineage>
</organism>
<reference evidence="5 6" key="1">
    <citation type="submission" date="2019-11" db="EMBL/GenBank/DDBJ databases">
        <title>Complete genome sequence of Corynebacterium kalinowskii 1959, a novel Corynebacterium species isolated from soil of a small paddock in Vilsendorf, Germany.</title>
        <authorList>
            <person name="Schaffert L."/>
            <person name="Ruwe M."/>
            <person name="Milse J."/>
            <person name="Hanuschka K."/>
            <person name="Ortseifen V."/>
            <person name="Droste J."/>
            <person name="Brandt D."/>
            <person name="Schlueter L."/>
            <person name="Kutter Y."/>
            <person name="Vinke S."/>
            <person name="Viehoefer P."/>
            <person name="Jacob L."/>
            <person name="Luebke N.-C."/>
            <person name="Schulte-Berndt E."/>
            <person name="Hain C."/>
            <person name="Linder M."/>
            <person name="Schmidt P."/>
            <person name="Wollenschlaeger L."/>
            <person name="Luttermann T."/>
            <person name="Thieme E."/>
            <person name="Hassa J."/>
            <person name="Haak M."/>
            <person name="Wittchen M."/>
            <person name="Mentz A."/>
            <person name="Persicke M."/>
            <person name="Busche T."/>
            <person name="Ruckert C."/>
        </authorList>
    </citation>
    <scope>NUCLEOTIDE SEQUENCE [LARGE SCALE GENOMIC DNA]</scope>
    <source>
        <strain evidence="5 6">2039</strain>
    </source>
</reference>
<dbReference type="GO" id="GO:1903509">
    <property type="term" value="P:liposaccharide metabolic process"/>
    <property type="evidence" value="ECO:0007669"/>
    <property type="project" value="UniProtKB-ARBA"/>
</dbReference>
<evidence type="ECO:0000259" key="4">
    <source>
        <dbReference type="Pfam" id="PF13579"/>
    </source>
</evidence>
<dbReference type="Pfam" id="PF13579">
    <property type="entry name" value="Glyco_trans_4_4"/>
    <property type="match status" value="1"/>
</dbReference>
<feature type="domain" description="Glycosyl transferase family 1" evidence="3">
    <location>
        <begin position="250"/>
        <end position="395"/>
    </location>
</feature>
<dbReference type="AlphaFoldDB" id="A0A6B8WQD4"/>
<dbReference type="GO" id="GO:1901137">
    <property type="term" value="P:carbohydrate derivative biosynthetic process"/>
    <property type="evidence" value="ECO:0007669"/>
    <property type="project" value="UniProtKB-ARBA"/>
</dbReference>
<dbReference type="SUPFAM" id="SSF53756">
    <property type="entry name" value="UDP-Glycosyltransferase/glycogen phosphorylase"/>
    <property type="match status" value="1"/>
</dbReference>
<dbReference type="InterPro" id="IPR050194">
    <property type="entry name" value="Glycosyltransferase_grp1"/>
</dbReference>
<dbReference type="PANTHER" id="PTHR45947">
    <property type="entry name" value="SULFOQUINOVOSYL TRANSFERASE SQD2"/>
    <property type="match status" value="1"/>
</dbReference>
<name>A0A6B8WQD4_9CORY</name>
<dbReference type="Proteomes" id="UP000424462">
    <property type="component" value="Chromosome"/>
</dbReference>
<feature type="domain" description="Glycosyltransferase subfamily 4-like N-terminal" evidence="4">
    <location>
        <begin position="18"/>
        <end position="224"/>
    </location>
</feature>